<evidence type="ECO:0000256" key="1">
    <source>
        <dbReference type="SAM" id="Phobius"/>
    </source>
</evidence>
<dbReference type="AlphaFoldDB" id="A0A1S3XG16"/>
<dbReference type="RefSeq" id="XP_016438855.1">
    <property type="nucleotide sequence ID" value="XM_016583369.1"/>
</dbReference>
<dbReference type="KEGG" id="nta:107764769"/>
<dbReference type="Pfam" id="PF06045">
    <property type="entry name" value="Rhamnogal_lyase"/>
    <property type="match status" value="1"/>
</dbReference>
<keyword evidence="1" id="KW-0472">Membrane</keyword>
<organism evidence="2">
    <name type="scientific">Nicotiana tabacum</name>
    <name type="common">Common tobacco</name>
    <dbReference type="NCBI Taxonomy" id="4097"/>
    <lineage>
        <taxon>Eukaryota</taxon>
        <taxon>Viridiplantae</taxon>
        <taxon>Streptophyta</taxon>
        <taxon>Embryophyta</taxon>
        <taxon>Tracheophyta</taxon>
        <taxon>Spermatophyta</taxon>
        <taxon>Magnoliopsida</taxon>
        <taxon>eudicotyledons</taxon>
        <taxon>Gunneridae</taxon>
        <taxon>Pentapetalae</taxon>
        <taxon>asterids</taxon>
        <taxon>lamiids</taxon>
        <taxon>Solanales</taxon>
        <taxon>Solanaceae</taxon>
        <taxon>Nicotianoideae</taxon>
        <taxon>Nicotianeae</taxon>
        <taxon>Nicotiana</taxon>
    </lineage>
</organism>
<dbReference type="InterPro" id="IPR010325">
    <property type="entry name" value="Rhamnogal_lyase"/>
</dbReference>
<gene>
    <name evidence="2" type="primary">LOC107764769</name>
</gene>
<dbReference type="InterPro" id="IPR051850">
    <property type="entry name" value="Polysacch_Lyase_4"/>
</dbReference>
<name>A0A1S3XG16_TOBAC</name>
<dbReference type="OMA" id="WICTDDE"/>
<feature type="transmembrane region" description="Helical" evidence="1">
    <location>
        <begin position="92"/>
        <end position="114"/>
    </location>
</feature>
<sequence>MPTAKDREMGRELDYPEAVLLTSPTNSFLKGEVDDKYQYSVEDKDNRVHGWISPNPRTGFWMITPSNEFRTGGPVKQDLTSHTGPITLSVSISYVSCISVLIFLIRLHILYFLIHIL</sequence>
<keyword evidence="1" id="KW-0812">Transmembrane</keyword>
<keyword evidence="1" id="KW-1133">Transmembrane helix</keyword>
<proteinExistence type="predicted"/>
<protein>
    <submittedName>
        <fullName evidence="2">Uncharacterized protein</fullName>
    </submittedName>
</protein>
<dbReference type="STRING" id="4097.A0A1S3XG16"/>
<dbReference type="GO" id="GO:0030246">
    <property type="term" value="F:carbohydrate binding"/>
    <property type="evidence" value="ECO:0007669"/>
    <property type="project" value="InterPro"/>
</dbReference>
<dbReference type="OrthoDB" id="2130367at2759"/>
<dbReference type="Gene3D" id="2.70.98.10">
    <property type="match status" value="1"/>
</dbReference>
<reference evidence="2" key="1">
    <citation type="submission" date="2025-08" db="UniProtKB">
        <authorList>
            <consortium name="RefSeq"/>
        </authorList>
    </citation>
    <scope>IDENTIFICATION</scope>
</reference>
<dbReference type="PANTHER" id="PTHR32018">
    <property type="entry name" value="RHAMNOGALACTURONATE LYASE FAMILY PROTEIN"/>
    <property type="match status" value="1"/>
</dbReference>
<accession>A0A1S3XG16</accession>
<evidence type="ECO:0000313" key="2">
    <source>
        <dbReference type="RefSeq" id="XP_016438855.1"/>
    </source>
</evidence>
<dbReference type="InterPro" id="IPR014718">
    <property type="entry name" value="GH-type_carb-bd"/>
</dbReference>
<dbReference type="PANTHER" id="PTHR32018:SF6">
    <property type="entry name" value="RHAMNOGALACTURONAN ENDOLYASE"/>
    <property type="match status" value="1"/>
</dbReference>
<dbReference type="PaxDb" id="4097-A0A1S3XG16"/>